<dbReference type="SUPFAM" id="SSF49899">
    <property type="entry name" value="Concanavalin A-like lectins/glucanases"/>
    <property type="match status" value="1"/>
</dbReference>
<gene>
    <name evidence="3" type="ORF">PXEA_LOCUS11212</name>
</gene>
<reference evidence="3" key="1">
    <citation type="submission" date="2018-11" db="EMBL/GenBank/DDBJ databases">
        <authorList>
            <consortium name="Pathogen Informatics"/>
        </authorList>
    </citation>
    <scope>NUCLEOTIDE SEQUENCE</scope>
</reference>
<dbReference type="AlphaFoldDB" id="A0A3S5FDB2"/>
<dbReference type="Pfam" id="PF02210">
    <property type="entry name" value="Laminin_G_2"/>
    <property type="match status" value="1"/>
</dbReference>
<accession>A0A3S5FDB2</accession>
<name>A0A3S5FDB2_9PLAT</name>
<proteinExistence type="predicted"/>
<dbReference type="InterPro" id="IPR013320">
    <property type="entry name" value="ConA-like_dom_sf"/>
</dbReference>
<dbReference type="Proteomes" id="UP000784294">
    <property type="component" value="Unassembled WGS sequence"/>
</dbReference>
<protein>
    <recommendedName>
        <fullName evidence="2">Laminin G domain-containing protein</fullName>
    </recommendedName>
</protein>
<organism evidence="3 4">
    <name type="scientific">Protopolystoma xenopodis</name>
    <dbReference type="NCBI Taxonomy" id="117903"/>
    <lineage>
        <taxon>Eukaryota</taxon>
        <taxon>Metazoa</taxon>
        <taxon>Spiralia</taxon>
        <taxon>Lophotrochozoa</taxon>
        <taxon>Platyhelminthes</taxon>
        <taxon>Monogenea</taxon>
        <taxon>Polyopisthocotylea</taxon>
        <taxon>Polystomatidea</taxon>
        <taxon>Polystomatidae</taxon>
        <taxon>Protopolystoma</taxon>
    </lineage>
</organism>
<feature type="domain" description="Laminin G" evidence="2">
    <location>
        <begin position="1"/>
        <end position="96"/>
    </location>
</feature>
<dbReference type="PROSITE" id="PS50025">
    <property type="entry name" value="LAM_G_DOMAIN"/>
    <property type="match status" value="1"/>
</dbReference>
<comment type="caution">
    <text evidence="1">Lacks conserved residue(s) required for the propagation of feature annotation.</text>
</comment>
<evidence type="ECO:0000313" key="3">
    <source>
        <dbReference type="EMBL" id="VEL17772.1"/>
    </source>
</evidence>
<comment type="caution">
    <text evidence="3">The sequence shown here is derived from an EMBL/GenBank/DDBJ whole genome shotgun (WGS) entry which is preliminary data.</text>
</comment>
<dbReference type="EMBL" id="CAAALY010034101">
    <property type="protein sequence ID" value="VEL17772.1"/>
    <property type="molecule type" value="Genomic_DNA"/>
</dbReference>
<dbReference type="OrthoDB" id="6283447at2759"/>
<evidence type="ECO:0000256" key="1">
    <source>
        <dbReference type="PROSITE-ProRule" id="PRU00122"/>
    </source>
</evidence>
<keyword evidence="4" id="KW-1185">Reference proteome</keyword>
<evidence type="ECO:0000259" key="2">
    <source>
        <dbReference type="PROSITE" id="PS50025"/>
    </source>
</evidence>
<dbReference type="Gene3D" id="2.60.120.200">
    <property type="match status" value="1"/>
</dbReference>
<sequence length="96" mass="10824">MHINQSLEVKLVQTRIQVTFNLGNFDYLIVRPGRTNLNDGAWHSVRILRSFTAVDVLIDDYGDGPGGYALRELTTDAVFNQLTIGPKIQNRDHVTL</sequence>
<dbReference type="InterPro" id="IPR001791">
    <property type="entry name" value="Laminin_G"/>
</dbReference>
<evidence type="ECO:0000313" key="4">
    <source>
        <dbReference type="Proteomes" id="UP000784294"/>
    </source>
</evidence>